<dbReference type="GO" id="GO:0016746">
    <property type="term" value="F:acyltransferase activity"/>
    <property type="evidence" value="ECO:0007669"/>
    <property type="project" value="UniProtKB-KW"/>
</dbReference>
<dbReference type="InterPro" id="IPR005079">
    <property type="entry name" value="Peptidase_C45_hydrolase"/>
</dbReference>
<dbReference type="InterPro" id="IPR029055">
    <property type="entry name" value="Ntn_hydrolases_N"/>
</dbReference>
<dbReference type="RefSeq" id="WP_343843458.1">
    <property type="nucleotide sequence ID" value="NZ_BAAADO010000009.1"/>
</dbReference>
<dbReference type="InterPro" id="IPR047801">
    <property type="entry name" value="Peptidase_C45"/>
</dbReference>
<dbReference type="NCBIfam" id="NF040521">
    <property type="entry name" value="C45_proenzyme"/>
    <property type="match status" value="1"/>
</dbReference>
<name>A0ABN1BPD4_9BACI</name>
<feature type="domain" description="Peptidase C45 hydrolase" evidence="1">
    <location>
        <begin position="105"/>
        <end position="312"/>
    </location>
</feature>
<dbReference type="PANTHER" id="PTHR34180:SF1">
    <property type="entry name" value="BETA-ALANYL-DOPAMINE_CARCININE HYDROLASE"/>
    <property type="match status" value="1"/>
</dbReference>
<dbReference type="InterPro" id="IPR047794">
    <property type="entry name" value="C45_proenzyme-like"/>
</dbReference>
<evidence type="ECO:0000313" key="2">
    <source>
        <dbReference type="EMBL" id="GAA0502509.1"/>
    </source>
</evidence>
<keyword evidence="2" id="KW-0808">Transferase</keyword>
<keyword evidence="2" id="KW-0012">Acyltransferase</keyword>
<keyword evidence="3" id="KW-1185">Reference proteome</keyword>
<evidence type="ECO:0000259" key="1">
    <source>
        <dbReference type="Pfam" id="PF03417"/>
    </source>
</evidence>
<dbReference type="Pfam" id="PF03417">
    <property type="entry name" value="AAT"/>
    <property type="match status" value="1"/>
</dbReference>
<dbReference type="Proteomes" id="UP001500880">
    <property type="component" value="Unassembled WGS sequence"/>
</dbReference>
<dbReference type="SUPFAM" id="SSF56235">
    <property type="entry name" value="N-terminal nucleophile aminohydrolases (Ntn hydrolases)"/>
    <property type="match status" value="1"/>
</dbReference>
<gene>
    <name evidence="2" type="ORF">GCM10008986_32630</name>
</gene>
<proteinExistence type="predicted"/>
<organism evidence="2 3">
    <name type="scientific">Salinibacillus aidingensis</name>
    <dbReference type="NCBI Taxonomy" id="237684"/>
    <lineage>
        <taxon>Bacteria</taxon>
        <taxon>Bacillati</taxon>
        <taxon>Bacillota</taxon>
        <taxon>Bacilli</taxon>
        <taxon>Bacillales</taxon>
        <taxon>Bacillaceae</taxon>
        <taxon>Salinibacillus</taxon>
    </lineage>
</organism>
<dbReference type="Gene3D" id="3.60.60.10">
    <property type="entry name" value="Penicillin V Acylase, Chain A"/>
    <property type="match status" value="1"/>
</dbReference>
<dbReference type="EMBL" id="BAAADO010000009">
    <property type="protein sequence ID" value="GAA0502509.1"/>
    <property type="molecule type" value="Genomic_DNA"/>
</dbReference>
<accession>A0ABN1BPD4</accession>
<sequence>MKQVYTDIFQYRGSHYDFGYQQGEWLKHSPILSKREKQLGSKKERHFKIDQDQVISAIKTFIPGVLEEIYGLADALEMNMEEALREFGGYYLEYGKSGCSIFTGKDYLIRNYDSHPVSYEGRYMLYQPTDGGYATLGPAMQITGRMDGMNEKGLVMGYNFVHRKKGEDGFICNMIGRIILETCANVEEGIQVLKELPHRHSFNYVLLDSTGKRVVVEASPRSVSYRKSNISTNHFELITEENRYRTDESRERKMNILSKGEELEDGYQAFRMMNDSDQGVFSSKYDAWAGTLHTAAYFPEDMKAAFAIGADRYPVIFDFSKWLKGERVNVKKVKGQLEPDIPFLNMHE</sequence>
<protein>
    <submittedName>
        <fullName evidence="2">C45 family autoproteolytic acyltransferase/hydolase</fullName>
    </submittedName>
</protein>
<reference evidence="2 3" key="1">
    <citation type="journal article" date="2019" name="Int. J. Syst. Evol. Microbiol.">
        <title>The Global Catalogue of Microorganisms (GCM) 10K type strain sequencing project: providing services to taxonomists for standard genome sequencing and annotation.</title>
        <authorList>
            <consortium name="The Broad Institute Genomics Platform"/>
            <consortium name="The Broad Institute Genome Sequencing Center for Infectious Disease"/>
            <person name="Wu L."/>
            <person name="Ma J."/>
        </authorList>
    </citation>
    <scope>NUCLEOTIDE SEQUENCE [LARGE SCALE GENOMIC DNA]</scope>
    <source>
        <strain evidence="2 3">JCM 12389</strain>
    </source>
</reference>
<comment type="caution">
    <text evidence="2">The sequence shown here is derived from an EMBL/GenBank/DDBJ whole genome shotgun (WGS) entry which is preliminary data.</text>
</comment>
<dbReference type="CDD" id="cd01935">
    <property type="entry name" value="Ntn_CGH_like"/>
    <property type="match status" value="1"/>
</dbReference>
<dbReference type="PANTHER" id="PTHR34180">
    <property type="entry name" value="PEPTIDASE C45"/>
    <property type="match status" value="1"/>
</dbReference>
<evidence type="ECO:0000313" key="3">
    <source>
        <dbReference type="Proteomes" id="UP001500880"/>
    </source>
</evidence>